<dbReference type="InterPro" id="IPR024096">
    <property type="entry name" value="NO_sig/Golgi_transp_ligand-bd"/>
</dbReference>
<evidence type="ECO:0000256" key="4">
    <source>
        <dbReference type="ARBA" id="ARBA00022824"/>
    </source>
</evidence>
<comment type="subunit">
    <text evidence="7">Part of the multisubunit TRAPP (transport protein particle) complex.</text>
</comment>
<dbReference type="InterPro" id="IPR016696">
    <property type="entry name" value="TRAPP-I_su5"/>
</dbReference>
<reference evidence="8 9" key="1">
    <citation type="journal article" date="2024" name="BMC Biol.">
        <title>Comparative genomics of Ascetosporea gives new insight into the evolutionary basis for animal parasitism in Rhizaria.</title>
        <authorList>
            <person name="Hiltunen Thoren M."/>
            <person name="Onut-Brannstrom I."/>
            <person name="Alfjorden A."/>
            <person name="Peckova H."/>
            <person name="Swords F."/>
            <person name="Hooper C."/>
            <person name="Holzer A.S."/>
            <person name="Bass D."/>
            <person name="Burki F."/>
        </authorList>
    </citation>
    <scope>NUCLEOTIDE SEQUENCE [LARGE SCALE GENOMIC DNA]</scope>
    <source>
        <strain evidence="8">20-A016</strain>
    </source>
</reference>
<dbReference type="SUPFAM" id="SSF111126">
    <property type="entry name" value="Ligand-binding domain in the NO signalling and Golgi transport"/>
    <property type="match status" value="1"/>
</dbReference>
<dbReference type="CDD" id="cd14943">
    <property type="entry name" value="TRAPPC5_Trs31"/>
    <property type="match status" value="1"/>
</dbReference>
<dbReference type="PANTHER" id="PTHR20902:SF0">
    <property type="entry name" value="TRAFFICKING PROTEIN PARTICLE COMPLEX SUBUNIT 5"/>
    <property type="match status" value="1"/>
</dbReference>
<dbReference type="PIRSF" id="PIRSF017479">
    <property type="entry name" value="TRAPP_I_complex_Trs31"/>
    <property type="match status" value="1"/>
</dbReference>
<dbReference type="PANTHER" id="PTHR20902">
    <property type="entry name" value="41-2 PROTEIN ANTIGEN-RELATED"/>
    <property type="match status" value="1"/>
</dbReference>
<evidence type="ECO:0000256" key="1">
    <source>
        <dbReference type="ARBA" id="ARBA00004240"/>
    </source>
</evidence>
<evidence type="ECO:0000313" key="8">
    <source>
        <dbReference type="EMBL" id="MES1919289.1"/>
    </source>
</evidence>
<comment type="subcellular location">
    <subcellularLocation>
        <location evidence="1">Endoplasmic reticulum</location>
    </subcellularLocation>
    <subcellularLocation>
        <location evidence="7">Golgi apparatus</location>
        <location evidence="7">cis-Golgi network</location>
    </subcellularLocation>
</comment>
<dbReference type="EMBL" id="JBDODL010000248">
    <property type="protein sequence ID" value="MES1919289.1"/>
    <property type="molecule type" value="Genomic_DNA"/>
</dbReference>
<accession>A0ABV2AIL7</accession>
<proteinExistence type="inferred from homology"/>
<evidence type="ECO:0000313" key="9">
    <source>
        <dbReference type="Proteomes" id="UP001439008"/>
    </source>
</evidence>
<keyword evidence="4 7" id="KW-0256">Endoplasmic reticulum</keyword>
<evidence type="ECO:0000256" key="5">
    <source>
        <dbReference type="ARBA" id="ARBA00022892"/>
    </source>
</evidence>
<name>A0ABV2AIL7_9EUKA</name>
<gene>
    <name evidence="8" type="primary">trs31</name>
    <name evidence="8" type="ORF">MHBO_001145</name>
</gene>
<dbReference type="Proteomes" id="UP001439008">
    <property type="component" value="Unassembled WGS sequence"/>
</dbReference>
<dbReference type="Gene3D" id="3.30.1380.20">
    <property type="entry name" value="Trafficking protein particle complex subunit 3"/>
    <property type="match status" value="1"/>
</dbReference>
<comment type="caution">
    <text evidence="8">The sequence shown here is derived from an EMBL/GenBank/DDBJ whole genome shotgun (WGS) entry which is preliminary data.</text>
</comment>
<sequence>MFFGGGNGEFDDNISASSFHFLFSEIIKWCCADEDDIEKVENNLFVIGQKIGFKQTEKILCKQKKRITTFQNLLQLIHNELWKSLFGKTADGVERNKNDKNQFLIFDKNPLTNQFVSVPSNLGDLNVATFIAGIVKGVLDANFVKSNVTTRYTSSKNKEETVFIIDIEDFSGFE</sequence>
<keyword evidence="5 7" id="KW-0931">ER-Golgi transport</keyword>
<evidence type="ECO:0000256" key="3">
    <source>
        <dbReference type="ARBA" id="ARBA00022448"/>
    </source>
</evidence>
<dbReference type="InterPro" id="IPR007194">
    <property type="entry name" value="TRAPP_component"/>
</dbReference>
<comment type="similarity">
    <text evidence="2 7">Belongs to the TRAPP small subunits family. BET3 subfamily.</text>
</comment>
<keyword evidence="6 7" id="KW-0333">Golgi apparatus</keyword>
<evidence type="ECO:0000256" key="6">
    <source>
        <dbReference type="ARBA" id="ARBA00023034"/>
    </source>
</evidence>
<keyword evidence="3 7" id="KW-0813">Transport</keyword>
<keyword evidence="9" id="KW-1185">Reference proteome</keyword>
<dbReference type="Pfam" id="PF04051">
    <property type="entry name" value="TRAPP"/>
    <property type="match status" value="1"/>
</dbReference>
<evidence type="ECO:0000256" key="2">
    <source>
        <dbReference type="ARBA" id="ARBA00006218"/>
    </source>
</evidence>
<organism evidence="8 9">
    <name type="scientific">Bonamia ostreae</name>
    <dbReference type="NCBI Taxonomy" id="126728"/>
    <lineage>
        <taxon>Eukaryota</taxon>
        <taxon>Sar</taxon>
        <taxon>Rhizaria</taxon>
        <taxon>Endomyxa</taxon>
        <taxon>Ascetosporea</taxon>
        <taxon>Haplosporida</taxon>
        <taxon>Bonamia</taxon>
    </lineage>
</organism>
<protein>
    <recommendedName>
        <fullName evidence="7">Trafficking protein particle complex subunit</fullName>
    </recommendedName>
</protein>
<evidence type="ECO:0000256" key="7">
    <source>
        <dbReference type="PIRNR" id="PIRNR017479"/>
    </source>
</evidence>